<dbReference type="AlphaFoldDB" id="A0AAJ0FEI4"/>
<comment type="subcellular location">
    <subcellularLocation>
        <location evidence="1">Membrane</location>
        <topology evidence="1">Multi-pass membrane protein</topology>
    </subcellularLocation>
</comment>
<organism evidence="3 4">
    <name type="scientific">Echria macrotheca</name>
    <dbReference type="NCBI Taxonomy" id="438768"/>
    <lineage>
        <taxon>Eukaryota</taxon>
        <taxon>Fungi</taxon>
        <taxon>Dikarya</taxon>
        <taxon>Ascomycota</taxon>
        <taxon>Pezizomycotina</taxon>
        <taxon>Sordariomycetes</taxon>
        <taxon>Sordariomycetidae</taxon>
        <taxon>Sordariales</taxon>
        <taxon>Schizotheciaceae</taxon>
        <taxon>Echria</taxon>
    </lineage>
</organism>
<dbReference type="EMBL" id="MU839829">
    <property type="protein sequence ID" value="KAK1758190.1"/>
    <property type="molecule type" value="Genomic_DNA"/>
</dbReference>
<dbReference type="GO" id="GO:0022857">
    <property type="term" value="F:transmembrane transporter activity"/>
    <property type="evidence" value="ECO:0007669"/>
    <property type="project" value="InterPro"/>
</dbReference>
<feature type="transmembrane region" description="Helical" evidence="2">
    <location>
        <begin position="782"/>
        <end position="800"/>
    </location>
</feature>
<dbReference type="Gene3D" id="3.30.200.20">
    <property type="entry name" value="Phosphorylase Kinase, domain 1"/>
    <property type="match status" value="1"/>
</dbReference>
<feature type="transmembrane region" description="Helical" evidence="2">
    <location>
        <begin position="490"/>
        <end position="511"/>
    </location>
</feature>
<keyword evidence="3" id="KW-0808">Transferase</keyword>
<dbReference type="Pfam" id="PF07690">
    <property type="entry name" value="MFS_1"/>
    <property type="match status" value="1"/>
</dbReference>
<dbReference type="InterPro" id="IPR011701">
    <property type="entry name" value="MFS"/>
</dbReference>
<keyword evidence="4" id="KW-1185">Reference proteome</keyword>
<evidence type="ECO:0000313" key="4">
    <source>
        <dbReference type="Proteomes" id="UP001239445"/>
    </source>
</evidence>
<dbReference type="Gene3D" id="1.20.1250.20">
    <property type="entry name" value="MFS general substrate transporter like domains"/>
    <property type="match status" value="1"/>
</dbReference>
<dbReference type="Proteomes" id="UP001239445">
    <property type="component" value="Unassembled WGS sequence"/>
</dbReference>
<keyword evidence="3" id="KW-0418">Kinase</keyword>
<feature type="transmembrane region" description="Helical" evidence="2">
    <location>
        <begin position="899"/>
        <end position="922"/>
    </location>
</feature>
<dbReference type="GO" id="GO:0000329">
    <property type="term" value="C:fungal-type vacuole membrane"/>
    <property type="evidence" value="ECO:0007669"/>
    <property type="project" value="TreeGrafter"/>
</dbReference>
<dbReference type="GO" id="GO:0016301">
    <property type="term" value="F:kinase activity"/>
    <property type="evidence" value="ECO:0007669"/>
    <property type="project" value="UniProtKB-KW"/>
</dbReference>
<evidence type="ECO:0000256" key="1">
    <source>
        <dbReference type="ARBA" id="ARBA00004141"/>
    </source>
</evidence>
<comment type="caution">
    <text evidence="3">The sequence shown here is derived from an EMBL/GenBank/DDBJ whole genome shotgun (WGS) entry which is preliminary data.</text>
</comment>
<feature type="transmembrane region" description="Helical" evidence="2">
    <location>
        <begin position="745"/>
        <end position="770"/>
    </location>
</feature>
<dbReference type="SUPFAM" id="SSF103473">
    <property type="entry name" value="MFS general substrate transporter"/>
    <property type="match status" value="1"/>
</dbReference>
<dbReference type="Gene3D" id="3.90.1200.10">
    <property type="match status" value="1"/>
</dbReference>
<keyword evidence="2" id="KW-0812">Transmembrane</keyword>
<sequence length="937" mass="103376">MQIPFVDHTFDQSDPLKSSHALASFLFPNQTLDASDLDVKTLAQGTTNSRLQLFKVSLRAASPALDSAVLIKVYGDGTEVTIDRRKAPTVELHVHKFLAEQGLSSSPMVRFTNGHAYDFIPGIPCSEHDVAREEVWRVVARELGRWHTTLPVVEFDHPQMSFNLEPSIWSTAKKWLDAIPARPQRSTANKDELREGLSYLSEKLLFSRSPPDSMVRHSSTPVLVRTTFPANESVKVLGHGDLLSGNIIIQENTGAGGAATVRFIDYEHATYCPPAFELANHFAEWAGFECNYDLLPTRSTRREFIRAYLQASIAFASVGSHSREVTDGEVDELMSQVDAFRGFPGFYWQAEKSTGAMDFDYSGYAEKRLAEFWAWRKVEDGLPAGSVPSFLMGTYLPPPDLVSHRLAIEGLDDDDLVSSGYFPSWYRFSPVRSSQLLPHPARVTSFTLALLPVEMSKLTDMLIKRYVSPFLDSIGADVVRKSSRDIKLLILLRFIRLLGYGGTTFVLALYLNAIGFRDDQVGLFMTLTLVGDLAISFALTYVGDGMGVRLTAIIGALLMYAGGLAFAWLDNFWLLLLASVAGVINPSANEIDPFKAIEESAIARLSPAEARNDIFAWWTMLGMLGTAASNLLTGYALNVLQAAGMAKVDCYRVVFVAYAAMGILKLLCAACLSSEVEVIKPLRILRHESRDDGDEPLLLAKDDQEAVPRRYYGGVAAMTEDEPDEPPSPVQPKSKSMFTPSSFSFMWKLSLALAFDFIGSGLAQISWLTYFFTREYDIPEDALGSATFAAGIISSVLNLASSPLSRAFGQVQVMVICHTINSISLLMVSVPGDKYLALMIFMFRIITRELDNAPRQAFISAGVLNEERTSAMGVVNMVKTVGSCLGLYLTGLFAGLDRFWLAFMVAGALKLVYNVLIAAFFWGRSEEIRAEGDTLDE</sequence>
<proteinExistence type="predicted"/>
<reference evidence="3" key="1">
    <citation type="submission" date="2023-06" db="EMBL/GenBank/DDBJ databases">
        <title>Genome-scale phylogeny and comparative genomics of the fungal order Sordariales.</title>
        <authorList>
            <consortium name="Lawrence Berkeley National Laboratory"/>
            <person name="Hensen N."/>
            <person name="Bonometti L."/>
            <person name="Westerberg I."/>
            <person name="Brannstrom I.O."/>
            <person name="Guillou S."/>
            <person name="Cros-Aarteil S."/>
            <person name="Calhoun S."/>
            <person name="Haridas S."/>
            <person name="Kuo A."/>
            <person name="Mondo S."/>
            <person name="Pangilinan J."/>
            <person name="Riley R."/>
            <person name="Labutti K."/>
            <person name="Andreopoulos B."/>
            <person name="Lipzen A."/>
            <person name="Chen C."/>
            <person name="Yanf M."/>
            <person name="Daum C."/>
            <person name="Ng V."/>
            <person name="Clum A."/>
            <person name="Steindorff A."/>
            <person name="Ohm R."/>
            <person name="Martin F."/>
            <person name="Silar P."/>
            <person name="Natvig D."/>
            <person name="Lalanne C."/>
            <person name="Gautier V."/>
            <person name="Ament-Velasquez S.L."/>
            <person name="Kruys A."/>
            <person name="Hutchinson M.I."/>
            <person name="Powell A.J."/>
            <person name="Barry K."/>
            <person name="Miller A.N."/>
            <person name="Grigoriev I.V."/>
            <person name="Debuchy R."/>
            <person name="Gladieux P."/>
            <person name="Thoren M.H."/>
            <person name="Johannesson H."/>
        </authorList>
    </citation>
    <scope>NUCLEOTIDE SEQUENCE</scope>
    <source>
        <strain evidence="3">PSN4</strain>
    </source>
</reference>
<dbReference type="PANTHER" id="PTHR23520:SF5">
    <property type="entry name" value="TRANSPORTER, PUTATIVE (AFU_ORTHOLOGUE AFUA_3G04000)-RELATED"/>
    <property type="match status" value="1"/>
</dbReference>
<feature type="transmembrane region" description="Helical" evidence="2">
    <location>
        <begin position="871"/>
        <end position="893"/>
    </location>
</feature>
<dbReference type="PANTHER" id="PTHR23520">
    <property type="entry name" value="TRANSPORTER, PUTATIVE (AFU_ORTHOLOGUE AFUA_3G04000)-RELATED"/>
    <property type="match status" value="1"/>
</dbReference>
<keyword evidence="2" id="KW-1133">Transmembrane helix</keyword>
<dbReference type="InterPro" id="IPR036259">
    <property type="entry name" value="MFS_trans_sf"/>
</dbReference>
<feature type="transmembrane region" description="Helical" evidence="2">
    <location>
        <begin position="523"/>
        <end position="543"/>
    </location>
</feature>
<evidence type="ECO:0000256" key="2">
    <source>
        <dbReference type="SAM" id="Phobius"/>
    </source>
</evidence>
<feature type="transmembrane region" description="Helical" evidence="2">
    <location>
        <begin position="550"/>
        <end position="569"/>
    </location>
</feature>
<dbReference type="InterPro" id="IPR011009">
    <property type="entry name" value="Kinase-like_dom_sf"/>
</dbReference>
<feature type="transmembrane region" description="Helical" evidence="2">
    <location>
        <begin position="615"/>
        <end position="637"/>
    </location>
</feature>
<protein>
    <submittedName>
        <fullName evidence="3">Kinase-like domain-containing protein</fullName>
    </submittedName>
</protein>
<name>A0AAJ0FEI4_9PEZI</name>
<accession>A0AAJ0FEI4</accession>
<gene>
    <name evidence="3" type="ORF">QBC47DRAFT_358068</name>
</gene>
<dbReference type="CDD" id="cd05157">
    <property type="entry name" value="ETNK_euk"/>
    <property type="match status" value="1"/>
</dbReference>
<evidence type="ECO:0000313" key="3">
    <source>
        <dbReference type="EMBL" id="KAK1758190.1"/>
    </source>
</evidence>
<keyword evidence="2" id="KW-0472">Membrane</keyword>
<dbReference type="Pfam" id="PF01633">
    <property type="entry name" value="Choline_kinase"/>
    <property type="match status" value="1"/>
</dbReference>
<dbReference type="SUPFAM" id="SSF56112">
    <property type="entry name" value="Protein kinase-like (PK-like)"/>
    <property type="match status" value="1"/>
</dbReference>